<name>A0A834GXB3_RHOSS</name>
<dbReference type="AlphaFoldDB" id="A0A834GXB3"/>
<accession>A0A834GXB3</accession>
<comment type="caution">
    <text evidence="2">The sequence shown here is derived from an EMBL/GenBank/DDBJ whole genome shotgun (WGS) entry which is preliminary data.</text>
</comment>
<dbReference type="EMBL" id="WJXA01000005">
    <property type="protein sequence ID" value="KAF7142245.1"/>
    <property type="molecule type" value="Genomic_DNA"/>
</dbReference>
<feature type="region of interest" description="Disordered" evidence="1">
    <location>
        <begin position="49"/>
        <end position="85"/>
    </location>
</feature>
<protein>
    <recommendedName>
        <fullName evidence="4">Integrase zinc-binding domain-containing protein</fullName>
    </recommendedName>
</protein>
<evidence type="ECO:0000313" key="3">
    <source>
        <dbReference type="Proteomes" id="UP000626092"/>
    </source>
</evidence>
<dbReference type="Gene3D" id="1.10.340.70">
    <property type="match status" value="1"/>
</dbReference>
<sequence>MHRYAVVPSMYHQCMKGIYKNGLVTIVGSQKPFKLEESHMADAIFYNDANEEEPPAPPRGIPIPKWDEISKEGSPSIGNPNEKKRARDAILAKARVPAEDNVDLKVVKYTSSLAESHEVHEDEGDLVEYLNQCCSLSSLMQKQPNKPRKKNKKRELPTIQKPTPDEGQEEQPPALQEVTVAPECLQDGPRPQKQELEEVNLAPKGMPPKPIFLAKDLPAEKKKALIVLIREYIDVFAWNYDEMPGLDPGVTTHKLNVVPSARPVKQGVRFYKPDGSGGLLARCIGEEEAKVKIQEVHERSCGTRDVSLYRRLQRQGYYWPNMATDAAELQNKCPKCRETPSKAECNFIGVYTDWRKPYIDFLTDGTLPPDRPKVQSSSFTTKNSFEEVLKGNL</sequence>
<evidence type="ECO:0008006" key="4">
    <source>
        <dbReference type="Google" id="ProtNLM"/>
    </source>
</evidence>
<keyword evidence="3" id="KW-1185">Reference proteome</keyword>
<organism evidence="2 3">
    <name type="scientific">Rhododendron simsii</name>
    <name type="common">Sims's rhododendron</name>
    <dbReference type="NCBI Taxonomy" id="118357"/>
    <lineage>
        <taxon>Eukaryota</taxon>
        <taxon>Viridiplantae</taxon>
        <taxon>Streptophyta</taxon>
        <taxon>Embryophyta</taxon>
        <taxon>Tracheophyta</taxon>
        <taxon>Spermatophyta</taxon>
        <taxon>Magnoliopsida</taxon>
        <taxon>eudicotyledons</taxon>
        <taxon>Gunneridae</taxon>
        <taxon>Pentapetalae</taxon>
        <taxon>asterids</taxon>
        <taxon>Ericales</taxon>
        <taxon>Ericaceae</taxon>
        <taxon>Ericoideae</taxon>
        <taxon>Rhodoreae</taxon>
        <taxon>Rhododendron</taxon>
    </lineage>
</organism>
<evidence type="ECO:0000256" key="1">
    <source>
        <dbReference type="SAM" id="MobiDB-lite"/>
    </source>
</evidence>
<feature type="region of interest" description="Disordered" evidence="1">
    <location>
        <begin position="139"/>
        <end position="174"/>
    </location>
</feature>
<proteinExistence type="predicted"/>
<dbReference type="OrthoDB" id="1724165at2759"/>
<dbReference type="Proteomes" id="UP000626092">
    <property type="component" value="Unassembled WGS sequence"/>
</dbReference>
<gene>
    <name evidence="2" type="ORF">RHSIM_Rhsim05G0166400</name>
</gene>
<reference evidence="2" key="1">
    <citation type="submission" date="2019-11" db="EMBL/GenBank/DDBJ databases">
        <authorList>
            <person name="Liu Y."/>
            <person name="Hou J."/>
            <person name="Li T.-Q."/>
            <person name="Guan C.-H."/>
            <person name="Wu X."/>
            <person name="Wu H.-Z."/>
            <person name="Ling F."/>
            <person name="Zhang R."/>
            <person name="Shi X.-G."/>
            <person name="Ren J.-P."/>
            <person name="Chen E.-F."/>
            <person name="Sun J.-M."/>
        </authorList>
    </citation>
    <scope>NUCLEOTIDE SEQUENCE</scope>
    <source>
        <strain evidence="2">Adult_tree_wgs_1</strain>
        <tissue evidence="2">Leaves</tissue>
    </source>
</reference>
<evidence type="ECO:0000313" key="2">
    <source>
        <dbReference type="EMBL" id="KAF7142245.1"/>
    </source>
</evidence>